<keyword evidence="3" id="KW-0238">DNA-binding</keyword>
<dbReference type="InterPro" id="IPR036388">
    <property type="entry name" value="WH-like_DNA-bd_sf"/>
</dbReference>
<evidence type="ECO:0000313" key="6">
    <source>
        <dbReference type="EMBL" id="OWV06791.1"/>
    </source>
</evidence>
<dbReference type="EMBL" id="MZMV01000023">
    <property type="protein sequence ID" value="OWV06791.1"/>
    <property type="molecule type" value="Genomic_DNA"/>
</dbReference>
<dbReference type="Gene3D" id="3.40.190.10">
    <property type="entry name" value="Periplasmic binding protein-like II"/>
    <property type="match status" value="2"/>
</dbReference>
<dbReference type="SUPFAM" id="SSF53850">
    <property type="entry name" value="Periplasmic binding protein-like II"/>
    <property type="match status" value="1"/>
</dbReference>
<dbReference type="PANTHER" id="PTHR30346">
    <property type="entry name" value="TRANSCRIPTIONAL DUAL REGULATOR HCAR-RELATED"/>
    <property type="match status" value="1"/>
</dbReference>
<comment type="similarity">
    <text evidence="1">Belongs to the LysR transcriptional regulatory family.</text>
</comment>
<organism evidence="6 7">
    <name type="scientific">Micromonospora wenchangensis</name>
    <dbReference type="NCBI Taxonomy" id="1185415"/>
    <lineage>
        <taxon>Bacteria</taxon>
        <taxon>Bacillati</taxon>
        <taxon>Actinomycetota</taxon>
        <taxon>Actinomycetes</taxon>
        <taxon>Micromonosporales</taxon>
        <taxon>Micromonosporaceae</taxon>
        <taxon>Micromonospora</taxon>
    </lineage>
</organism>
<dbReference type="SUPFAM" id="SSF46785">
    <property type="entry name" value="Winged helix' DNA-binding domain"/>
    <property type="match status" value="1"/>
</dbReference>
<dbReference type="GO" id="GO:0032993">
    <property type="term" value="C:protein-DNA complex"/>
    <property type="evidence" value="ECO:0007669"/>
    <property type="project" value="TreeGrafter"/>
</dbReference>
<accession>A0A246RL56</accession>
<keyword evidence="2" id="KW-0805">Transcription regulation</keyword>
<keyword evidence="4" id="KW-0804">Transcription</keyword>
<reference evidence="6 7" key="1">
    <citation type="submission" date="2017-03" db="EMBL/GenBank/DDBJ databases">
        <title>Whole genome sequence of Micromonospora wenchangensis, isolated from mangrove soil.</title>
        <authorList>
            <person name="Yang H."/>
        </authorList>
    </citation>
    <scope>NUCLEOTIDE SEQUENCE [LARGE SCALE GENOMIC DNA]</scope>
    <source>
        <strain evidence="6 7">CCTCC AA 2012002</strain>
    </source>
</reference>
<dbReference type="AlphaFoldDB" id="A0A246RL56"/>
<evidence type="ECO:0000256" key="3">
    <source>
        <dbReference type="ARBA" id="ARBA00023125"/>
    </source>
</evidence>
<name>A0A246RL56_9ACTN</name>
<dbReference type="Proteomes" id="UP000197174">
    <property type="component" value="Unassembled WGS sequence"/>
</dbReference>
<dbReference type="GO" id="GO:0003677">
    <property type="term" value="F:DNA binding"/>
    <property type="evidence" value="ECO:0007669"/>
    <property type="project" value="UniProtKB-KW"/>
</dbReference>
<proteinExistence type="inferred from homology"/>
<evidence type="ECO:0000259" key="5">
    <source>
        <dbReference type="PROSITE" id="PS50931"/>
    </source>
</evidence>
<evidence type="ECO:0000256" key="4">
    <source>
        <dbReference type="ARBA" id="ARBA00023163"/>
    </source>
</evidence>
<evidence type="ECO:0000256" key="1">
    <source>
        <dbReference type="ARBA" id="ARBA00009437"/>
    </source>
</evidence>
<dbReference type="InterPro" id="IPR000847">
    <property type="entry name" value="LysR_HTH_N"/>
</dbReference>
<feature type="domain" description="HTH lysR-type" evidence="5">
    <location>
        <begin position="2"/>
        <end position="59"/>
    </location>
</feature>
<dbReference type="InterPro" id="IPR005119">
    <property type="entry name" value="LysR_subst-bd"/>
</dbReference>
<dbReference type="PROSITE" id="PS50931">
    <property type="entry name" value="HTH_LYSR"/>
    <property type="match status" value="1"/>
</dbReference>
<dbReference type="OrthoDB" id="3673085at2"/>
<evidence type="ECO:0000256" key="2">
    <source>
        <dbReference type="ARBA" id="ARBA00023015"/>
    </source>
</evidence>
<dbReference type="FunFam" id="1.10.10.10:FF:000001">
    <property type="entry name" value="LysR family transcriptional regulator"/>
    <property type="match status" value="1"/>
</dbReference>
<evidence type="ECO:0000313" key="7">
    <source>
        <dbReference type="Proteomes" id="UP000197174"/>
    </source>
</evidence>
<protein>
    <recommendedName>
        <fullName evidence="5">HTH lysR-type domain-containing protein</fullName>
    </recommendedName>
</protein>
<sequence>MFDLRRLRLLSHFASLGTVSAVAKSAQLTPSAVSQQLATLEKEIGMPLLERKGRQLTLTEAGRVLVSSAERIFAEVERAKTELAHLRDGVEGVVQLASFPSVSRLVVPQALAFCVNKKRPVEIGLHEMEAHESLPALRRGEIDLALIDEYDPLPALVEPGTEFTPLFSEQMCLVLPTKHPLARPALPMTAYAAEPWLTCQVGTLCHAAMVSTCVDAGFTPEIAYMSNDFTVMLAMIEAGLGIGFVPAITIAQSRYDVRCLVLAERPLRRRISVAVRSAARSRPTLRRLINAFTAVTANLDDTIRLGTTVAGPADGGRGTVLHH</sequence>
<gene>
    <name evidence="6" type="ORF">B5D80_15385</name>
</gene>
<dbReference type="RefSeq" id="WP_088644557.1">
    <property type="nucleotide sequence ID" value="NZ_CBDRBW010000013.1"/>
</dbReference>
<dbReference type="InterPro" id="IPR036390">
    <property type="entry name" value="WH_DNA-bd_sf"/>
</dbReference>
<keyword evidence="7" id="KW-1185">Reference proteome</keyword>
<comment type="caution">
    <text evidence="6">The sequence shown here is derived from an EMBL/GenBank/DDBJ whole genome shotgun (WGS) entry which is preliminary data.</text>
</comment>
<dbReference type="Pfam" id="PF00126">
    <property type="entry name" value="HTH_1"/>
    <property type="match status" value="1"/>
</dbReference>
<dbReference type="GO" id="GO:0003700">
    <property type="term" value="F:DNA-binding transcription factor activity"/>
    <property type="evidence" value="ECO:0007669"/>
    <property type="project" value="InterPro"/>
</dbReference>
<dbReference type="Gene3D" id="1.10.10.10">
    <property type="entry name" value="Winged helix-like DNA-binding domain superfamily/Winged helix DNA-binding domain"/>
    <property type="match status" value="1"/>
</dbReference>
<dbReference type="PANTHER" id="PTHR30346:SF29">
    <property type="entry name" value="LYSR SUBSTRATE-BINDING"/>
    <property type="match status" value="1"/>
</dbReference>
<dbReference type="CDD" id="cd08423">
    <property type="entry name" value="PBP2_LTTR_like_6"/>
    <property type="match status" value="1"/>
</dbReference>
<dbReference type="Pfam" id="PF03466">
    <property type="entry name" value="LysR_substrate"/>
    <property type="match status" value="1"/>
</dbReference>